<proteinExistence type="predicted"/>
<protein>
    <submittedName>
        <fullName evidence="1">Uncharacterized protein</fullName>
    </submittedName>
</protein>
<organism evidence="1 2">
    <name type="scientific">Ciona intestinalis</name>
    <name type="common">Transparent sea squirt</name>
    <name type="synonym">Ascidia intestinalis</name>
    <dbReference type="NCBI Taxonomy" id="7719"/>
    <lineage>
        <taxon>Eukaryota</taxon>
        <taxon>Metazoa</taxon>
        <taxon>Chordata</taxon>
        <taxon>Tunicata</taxon>
        <taxon>Ascidiacea</taxon>
        <taxon>Phlebobranchia</taxon>
        <taxon>Cionidae</taxon>
        <taxon>Ciona</taxon>
    </lineage>
</organism>
<sequence>YYIYVYNWQSLDHCNSTKIFLVLLYSSTARCPILLHPYIALSVDFHEGVISNELFNSSHVDKLLSFGALKTESDDVIFAAIERATTRPQYVANIAKNFVDTSTNNLPFIAIHWRYDEEIIAAMCRLNPKDKICNKVFVPEQVARAIAQVQQKMIPKGNTKLRVPIYIAAPPTLGTFIREV</sequence>
<dbReference type="Proteomes" id="UP000008144">
    <property type="component" value="Chromosome 8"/>
</dbReference>
<reference evidence="1" key="2">
    <citation type="journal article" date="2008" name="Genome Biol.">
        <title>Improved genome assembly and evidence-based global gene model set for the chordate Ciona intestinalis: new insight into intron and operon populations.</title>
        <authorList>
            <person name="Satou Y."/>
            <person name="Mineta K."/>
            <person name="Ogasawara M."/>
            <person name="Sasakura Y."/>
            <person name="Shoguchi E."/>
            <person name="Ueno K."/>
            <person name="Yamada L."/>
            <person name="Matsumoto J."/>
            <person name="Wasserscheid J."/>
            <person name="Dewar K."/>
            <person name="Wiley G.B."/>
            <person name="Macmil S.L."/>
            <person name="Roe B.A."/>
            <person name="Zeller R.W."/>
            <person name="Hastings K.E."/>
            <person name="Lemaire P."/>
            <person name="Lindquist E."/>
            <person name="Endo T."/>
            <person name="Hotta K."/>
            <person name="Inaba K."/>
        </authorList>
    </citation>
    <scope>NUCLEOTIDE SEQUENCE [LARGE SCALE GENOMIC DNA]</scope>
    <source>
        <strain evidence="1">wild type</strain>
    </source>
</reference>
<dbReference type="Ensembl" id="ENSCINT00000021188.3">
    <property type="protein sequence ID" value="ENSCINP00000021188.3"/>
    <property type="gene ID" value="ENSCING00000010730.3"/>
</dbReference>
<name>F7BJN7_CIOIN</name>
<keyword evidence="2" id="KW-1185">Reference proteome</keyword>
<dbReference type="HOGENOM" id="CLU_1499562_0_0_1"/>
<dbReference type="EMBL" id="EAAA01002629">
    <property type="status" value="NOT_ANNOTATED_CDS"/>
    <property type="molecule type" value="Genomic_DNA"/>
</dbReference>
<evidence type="ECO:0000313" key="1">
    <source>
        <dbReference type="Ensembl" id="ENSCINP00000021188.3"/>
    </source>
</evidence>
<dbReference type="AlphaFoldDB" id="F7BJN7"/>
<reference evidence="1" key="4">
    <citation type="submission" date="2025-09" db="UniProtKB">
        <authorList>
            <consortium name="Ensembl"/>
        </authorList>
    </citation>
    <scope>IDENTIFICATION</scope>
</reference>
<reference evidence="2" key="1">
    <citation type="journal article" date="2002" name="Science">
        <title>The draft genome of Ciona intestinalis: insights into chordate and vertebrate origins.</title>
        <authorList>
            <person name="Dehal P."/>
            <person name="Satou Y."/>
            <person name="Campbell R.K."/>
            <person name="Chapman J."/>
            <person name="Degnan B."/>
            <person name="De Tomaso A."/>
            <person name="Davidson B."/>
            <person name="Di Gregorio A."/>
            <person name="Gelpke M."/>
            <person name="Goodstein D.M."/>
            <person name="Harafuji N."/>
            <person name="Hastings K.E."/>
            <person name="Ho I."/>
            <person name="Hotta K."/>
            <person name="Huang W."/>
            <person name="Kawashima T."/>
            <person name="Lemaire P."/>
            <person name="Martinez D."/>
            <person name="Meinertzhagen I.A."/>
            <person name="Necula S."/>
            <person name="Nonaka M."/>
            <person name="Putnam N."/>
            <person name="Rash S."/>
            <person name="Saiga H."/>
            <person name="Satake M."/>
            <person name="Terry A."/>
            <person name="Yamada L."/>
            <person name="Wang H.G."/>
            <person name="Awazu S."/>
            <person name="Azumi K."/>
            <person name="Boore J."/>
            <person name="Branno M."/>
            <person name="Chin-Bow S."/>
            <person name="DeSantis R."/>
            <person name="Doyle S."/>
            <person name="Francino P."/>
            <person name="Keys D.N."/>
            <person name="Haga S."/>
            <person name="Hayashi H."/>
            <person name="Hino K."/>
            <person name="Imai K.S."/>
            <person name="Inaba K."/>
            <person name="Kano S."/>
            <person name="Kobayashi K."/>
            <person name="Kobayashi M."/>
            <person name="Lee B.I."/>
            <person name="Makabe K.W."/>
            <person name="Manohar C."/>
            <person name="Matassi G."/>
            <person name="Medina M."/>
            <person name="Mochizuki Y."/>
            <person name="Mount S."/>
            <person name="Morishita T."/>
            <person name="Miura S."/>
            <person name="Nakayama A."/>
            <person name="Nishizaka S."/>
            <person name="Nomoto H."/>
            <person name="Ohta F."/>
            <person name="Oishi K."/>
            <person name="Rigoutsos I."/>
            <person name="Sano M."/>
            <person name="Sasaki A."/>
            <person name="Sasakura Y."/>
            <person name="Shoguchi E."/>
            <person name="Shin-i T."/>
            <person name="Spagnuolo A."/>
            <person name="Stainier D."/>
            <person name="Suzuki M.M."/>
            <person name="Tassy O."/>
            <person name="Takatori N."/>
            <person name="Tokuoka M."/>
            <person name="Yagi K."/>
            <person name="Yoshizaki F."/>
            <person name="Wada S."/>
            <person name="Zhang C."/>
            <person name="Hyatt P.D."/>
            <person name="Larimer F."/>
            <person name="Detter C."/>
            <person name="Doggett N."/>
            <person name="Glavina T."/>
            <person name="Hawkins T."/>
            <person name="Richardson P."/>
            <person name="Lucas S."/>
            <person name="Kohara Y."/>
            <person name="Levine M."/>
            <person name="Satoh N."/>
            <person name="Rokhsar D.S."/>
        </authorList>
    </citation>
    <scope>NUCLEOTIDE SEQUENCE [LARGE SCALE GENOMIC DNA]</scope>
</reference>
<dbReference type="InParanoid" id="F7BJN7"/>
<evidence type="ECO:0000313" key="2">
    <source>
        <dbReference type="Proteomes" id="UP000008144"/>
    </source>
</evidence>
<accession>F7BJN7</accession>
<reference evidence="1" key="3">
    <citation type="submission" date="2025-08" db="UniProtKB">
        <authorList>
            <consortium name="Ensembl"/>
        </authorList>
    </citation>
    <scope>IDENTIFICATION</scope>
</reference>